<name>A0A915E717_9BILA</name>
<organism evidence="2 3">
    <name type="scientific">Ditylenchus dipsaci</name>
    <dbReference type="NCBI Taxonomy" id="166011"/>
    <lineage>
        <taxon>Eukaryota</taxon>
        <taxon>Metazoa</taxon>
        <taxon>Ecdysozoa</taxon>
        <taxon>Nematoda</taxon>
        <taxon>Chromadorea</taxon>
        <taxon>Rhabditida</taxon>
        <taxon>Tylenchina</taxon>
        <taxon>Tylenchomorpha</taxon>
        <taxon>Sphaerularioidea</taxon>
        <taxon>Anguinidae</taxon>
        <taxon>Anguininae</taxon>
        <taxon>Ditylenchus</taxon>
    </lineage>
</organism>
<dbReference type="AlphaFoldDB" id="A0A915E717"/>
<protein>
    <submittedName>
        <fullName evidence="3">Uncharacterized protein</fullName>
    </submittedName>
</protein>
<accession>A0A915E717</accession>
<reference evidence="3" key="1">
    <citation type="submission" date="2022-11" db="UniProtKB">
        <authorList>
            <consortium name="WormBaseParasite"/>
        </authorList>
    </citation>
    <scope>IDENTIFICATION</scope>
</reference>
<dbReference type="WBParaSite" id="jg2731">
    <property type="protein sequence ID" value="jg2731"/>
    <property type="gene ID" value="jg2731"/>
</dbReference>
<keyword evidence="1" id="KW-1133">Transmembrane helix</keyword>
<sequence>MNTNDLSTDQPSPSTLNGIAAAVRVKLPVKKLINNTCDCHNHDYPPWTGEIHGLSQALLSKSTTLRVFWWVVLALCTTCGTATTIWVILIYMDGLQLQVPLLNL</sequence>
<keyword evidence="1" id="KW-0812">Transmembrane</keyword>
<proteinExistence type="predicted"/>
<dbReference type="Proteomes" id="UP000887574">
    <property type="component" value="Unplaced"/>
</dbReference>
<keyword evidence="1" id="KW-0472">Membrane</keyword>
<feature type="transmembrane region" description="Helical" evidence="1">
    <location>
        <begin position="67"/>
        <end position="92"/>
    </location>
</feature>
<evidence type="ECO:0000256" key="1">
    <source>
        <dbReference type="SAM" id="Phobius"/>
    </source>
</evidence>
<keyword evidence="2" id="KW-1185">Reference proteome</keyword>
<evidence type="ECO:0000313" key="3">
    <source>
        <dbReference type="WBParaSite" id="jg2731"/>
    </source>
</evidence>
<evidence type="ECO:0000313" key="2">
    <source>
        <dbReference type="Proteomes" id="UP000887574"/>
    </source>
</evidence>